<dbReference type="Gene3D" id="3.40.50.150">
    <property type="entry name" value="Vaccinia Virus protein VP39"/>
    <property type="match status" value="1"/>
</dbReference>
<evidence type="ECO:0000313" key="1">
    <source>
        <dbReference type="EMBL" id="AFD09245.1"/>
    </source>
</evidence>
<organism evidence="1 2">
    <name type="scientific">Solitalea canadensis (strain ATCC 29591 / DSM 3403 / JCM 21819 / LMG 8368 / NBRC 15130 / NCIMB 12057 / USAM 9D)</name>
    <name type="common">Flexibacter canadensis</name>
    <dbReference type="NCBI Taxonomy" id="929556"/>
    <lineage>
        <taxon>Bacteria</taxon>
        <taxon>Pseudomonadati</taxon>
        <taxon>Bacteroidota</taxon>
        <taxon>Sphingobacteriia</taxon>
        <taxon>Sphingobacteriales</taxon>
        <taxon>Sphingobacteriaceae</taxon>
        <taxon>Solitalea</taxon>
    </lineage>
</organism>
<dbReference type="STRING" id="929556.Solca_4255"/>
<proteinExistence type="predicted"/>
<dbReference type="HOGENOM" id="CLU_097526_0_0_10"/>
<dbReference type="RefSeq" id="WP_014682467.1">
    <property type="nucleotide sequence ID" value="NC_017770.1"/>
</dbReference>
<sequence length="254" mass="29811">MEAETAENKLTDQAFWSNYWETKTDILHEIDINYVFSPIFGRVCEAKPVKSAIELGGFPGYFSLFLTKYLKKKTTLLDFFIHSGIINNLEKFNNIPENSIRFIQGDLFDEGEREKFDLVFSCGLIEHFQDTKDIIKRHVDFMDQNGVLLLTLPNFTGVNGWFQRKFDRNNYDKHNINSMNPELLKSIYEELGLEVKEYGYYGKFSIWLENKKEQSAIVKFLFKLCWLSGKVFTKIIPVESRLLSPYIFIWGSKK</sequence>
<dbReference type="EMBL" id="CP003349">
    <property type="protein sequence ID" value="AFD09245.1"/>
    <property type="molecule type" value="Genomic_DNA"/>
</dbReference>
<dbReference type="OrthoDB" id="2370471at2"/>
<evidence type="ECO:0000313" key="2">
    <source>
        <dbReference type="Proteomes" id="UP000007590"/>
    </source>
</evidence>
<dbReference type="AlphaFoldDB" id="H8KM63"/>
<keyword evidence="2" id="KW-1185">Reference proteome</keyword>
<dbReference type="Pfam" id="PF13489">
    <property type="entry name" value="Methyltransf_23"/>
    <property type="match status" value="1"/>
</dbReference>
<evidence type="ECO:0008006" key="3">
    <source>
        <dbReference type="Google" id="ProtNLM"/>
    </source>
</evidence>
<name>H8KM63_SOLCM</name>
<protein>
    <recommendedName>
        <fullName evidence="3">Methyltransferase family protein</fullName>
    </recommendedName>
</protein>
<dbReference type="Proteomes" id="UP000007590">
    <property type="component" value="Chromosome"/>
</dbReference>
<gene>
    <name evidence="1" type="ordered locus">Solca_4255</name>
</gene>
<dbReference type="SUPFAM" id="SSF53335">
    <property type="entry name" value="S-adenosyl-L-methionine-dependent methyltransferases"/>
    <property type="match status" value="1"/>
</dbReference>
<reference evidence="1" key="1">
    <citation type="submission" date="2012-02" db="EMBL/GenBank/DDBJ databases">
        <title>The complete genome of Solitalea canadensis DSM 3403.</title>
        <authorList>
            <consortium name="US DOE Joint Genome Institute (JGI-PGF)"/>
            <person name="Lucas S."/>
            <person name="Copeland A."/>
            <person name="Lapidus A."/>
            <person name="Glavina del Rio T."/>
            <person name="Dalin E."/>
            <person name="Tice H."/>
            <person name="Bruce D."/>
            <person name="Goodwin L."/>
            <person name="Pitluck S."/>
            <person name="Peters L."/>
            <person name="Ovchinnikova G."/>
            <person name="Lu M."/>
            <person name="Kyrpides N."/>
            <person name="Mavromatis K."/>
            <person name="Ivanova N."/>
            <person name="Brettin T."/>
            <person name="Detter J.C."/>
            <person name="Han C."/>
            <person name="Larimer F."/>
            <person name="Land M."/>
            <person name="Hauser L."/>
            <person name="Markowitz V."/>
            <person name="Cheng J.-F."/>
            <person name="Hugenholtz P."/>
            <person name="Woyke T."/>
            <person name="Wu D."/>
            <person name="Spring S."/>
            <person name="Schroeder M."/>
            <person name="Kopitz M."/>
            <person name="Brambilla E."/>
            <person name="Klenk H.-P."/>
            <person name="Eisen J.A."/>
        </authorList>
    </citation>
    <scope>NUCLEOTIDE SEQUENCE</scope>
    <source>
        <strain evidence="1">DSM 3403</strain>
    </source>
</reference>
<dbReference type="InterPro" id="IPR029063">
    <property type="entry name" value="SAM-dependent_MTases_sf"/>
</dbReference>
<dbReference type="CDD" id="cd02440">
    <property type="entry name" value="AdoMet_MTases"/>
    <property type="match status" value="1"/>
</dbReference>
<dbReference type="eggNOG" id="COG2519">
    <property type="taxonomic scope" value="Bacteria"/>
</dbReference>
<dbReference type="KEGG" id="scn:Solca_4255"/>
<accession>H8KM63</accession>